<keyword evidence="4" id="KW-1185">Reference proteome</keyword>
<organism evidence="3 4">
    <name type="scientific">Kouleothrix aurantiaca</name>
    <dbReference type="NCBI Taxonomy" id="186479"/>
    <lineage>
        <taxon>Bacteria</taxon>
        <taxon>Bacillati</taxon>
        <taxon>Chloroflexota</taxon>
        <taxon>Chloroflexia</taxon>
        <taxon>Chloroflexales</taxon>
        <taxon>Roseiflexineae</taxon>
        <taxon>Roseiflexaceae</taxon>
        <taxon>Kouleothrix</taxon>
    </lineage>
</organism>
<protein>
    <recommendedName>
        <fullName evidence="2">BON domain-containing protein</fullName>
    </recommendedName>
</protein>
<proteinExistence type="predicted"/>
<name>A0A0N8PRS7_9CHLR</name>
<evidence type="ECO:0000313" key="4">
    <source>
        <dbReference type="Proteomes" id="UP000050509"/>
    </source>
</evidence>
<evidence type="ECO:0000259" key="2">
    <source>
        <dbReference type="PROSITE" id="PS50914"/>
    </source>
</evidence>
<evidence type="ECO:0000256" key="1">
    <source>
        <dbReference type="SAM" id="MobiDB-lite"/>
    </source>
</evidence>
<dbReference type="PROSITE" id="PS50914">
    <property type="entry name" value="BON"/>
    <property type="match status" value="1"/>
</dbReference>
<feature type="region of interest" description="Disordered" evidence="1">
    <location>
        <begin position="30"/>
        <end position="49"/>
    </location>
</feature>
<dbReference type="EMBL" id="LJCR01001230">
    <property type="protein sequence ID" value="KPV50757.1"/>
    <property type="molecule type" value="Genomic_DNA"/>
</dbReference>
<accession>A0A0N8PRS7</accession>
<reference evidence="3 4" key="1">
    <citation type="submission" date="2015-09" db="EMBL/GenBank/DDBJ databases">
        <title>Draft genome sequence of Kouleothrix aurantiaca JCM 19913.</title>
        <authorList>
            <person name="Hemp J."/>
        </authorList>
    </citation>
    <scope>NUCLEOTIDE SEQUENCE [LARGE SCALE GENOMIC DNA]</scope>
    <source>
        <strain evidence="3 4">COM-B</strain>
    </source>
</reference>
<comment type="caution">
    <text evidence="3">The sequence shown here is derived from an EMBL/GenBank/DDBJ whole genome shotgun (WGS) entry which is preliminary data.</text>
</comment>
<dbReference type="AlphaFoldDB" id="A0A0N8PRS7"/>
<dbReference type="Proteomes" id="UP000050509">
    <property type="component" value="Unassembled WGS sequence"/>
</dbReference>
<evidence type="ECO:0000313" key="3">
    <source>
        <dbReference type="EMBL" id="KPV50757.1"/>
    </source>
</evidence>
<dbReference type="Pfam" id="PF04972">
    <property type="entry name" value="BON"/>
    <property type="match status" value="1"/>
</dbReference>
<feature type="domain" description="BON" evidence="2">
    <location>
        <begin position="73"/>
        <end position="143"/>
    </location>
</feature>
<dbReference type="InterPro" id="IPR007055">
    <property type="entry name" value="BON_dom"/>
</dbReference>
<gene>
    <name evidence="3" type="ORF">SE17_25070</name>
</gene>
<sequence>MDNIELLTELELREGETDDAMEAVEEGMTYIPPVDPPTVPSDDLGGAEVASGLGVSSLDEPYDANHHSDFMPSDDEMSARVREAFRADSSTTAYVNRIAIESRGGVVTLRGQVDDLTDGDNLLAVAEYVEGVEEGVDELRVRGLE</sequence>
<feature type="region of interest" description="Disordered" evidence="1">
    <location>
        <begin position="54"/>
        <end position="73"/>
    </location>
</feature>